<proteinExistence type="predicted"/>
<feature type="compositionally biased region" description="Polar residues" evidence="1">
    <location>
        <begin position="486"/>
        <end position="518"/>
    </location>
</feature>
<feature type="region of interest" description="Disordered" evidence="1">
    <location>
        <begin position="279"/>
        <end position="395"/>
    </location>
</feature>
<feature type="compositionally biased region" description="Polar residues" evidence="1">
    <location>
        <begin position="291"/>
        <end position="304"/>
    </location>
</feature>
<protein>
    <submittedName>
        <fullName evidence="2">Uncharacterized protein</fullName>
    </submittedName>
</protein>
<dbReference type="AlphaFoldDB" id="A0A8H6S2N1"/>
<feature type="compositionally biased region" description="Polar residues" evidence="1">
    <location>
        <begin position="460"/>
        <end position="469"/>
    </location>
</feature>
<evidence type="ECO:0000313" key="3">
    <source>
        <dbReference type="Proteomes" id="UP000613580"/>
    </source>
</evidence>
<dbReference type="OrthoDB" id="3367070at2759"/>
<gene>
    <name evidence="2" type="ORF">HMN09_01247900</name>
</gene>
<accession>A0A8H6S2N1</accession>
<comment type="caution">
    <text evidence="2">The sequence shown here is derived from an EMBL/GenBank/DDBJ whole genome shotgun (WGS) entry which is preliminary data.</text>
</comment>
<evidence type="ECO:0000313" key="2">
    <source>
        <dbReference type="EMBL" id="KAF7291568.1"/>
    </source>
</evidence>
<reference evidence="2" key="1">
    <citation type="submission" date="2020-05" db="EMBL/GenBank/DDBJ databases">
        <title>Mycena genomes resolve the evolution of fungal bioluminescence.</title>
        <authorList>
            <person name="Tsai I.J."/>
        </authorList>
    </citation>
    <scope>NUCLEOTIDE SEQUENCE</scope>
    <source>
        <strain evidence="2">110903Hualien_Pintung</strain>
    </source>
</reference>
<sequence length="637" mass="67788">MGFFSSNKKDEPKENTVRPVLSVKSLRSRLQGYARKLDSGGKERESPAPVFSQPMSVAATLSGPGPLDYPVGTPIANRQLQLKLSSSSPALRNAAKPAKASGSASTSTNAASAATPQTKHHSMLPPSSSSPDSNTSSPGQNHASRSRALGTKTSSSSLAAPRKQSDHLTTTLAQRLNELAVANSEGLLNDDEYRLLRQDLFERFTSTNVVPTETPVVPIASQHRSVRIATATTGKRPSIDSARMSVTASSSFNAESYKSGHRGSRSSISGVASLFRRATSRQGSTRDDASSVFSGTSAAPSESAGTRIKRLARKKSDSSLTTDRGDTISISSRRTNNASIASPVEPTGGAPSVRSIRRLPMPPSSFPGRLPGVESRYAGMADDDGDETKKEPESARALRQEILAVEAEARRLMDAFNGLELSTLTKHRRTSMMGPRDSVATLIPDAAPSNNNLGDAASMRSVTSAGTSTSRRRPKPNGPVSMHGYSASSRSDSGYATSSSLRTGSTLDRKNSTSSMGSSRLGIGPTRSASESNTAYAHGATLTVPPVPPIPSTLGISLSAAGSTPSLSRSLNHPTMGVLHENEPMVTVDLDEEREFGQEMDDLRRRREEVAGRYEERLEYLRAKLRGVELHEKLLSR</sequence>
<feature type="region of interest" description="Disordered" evidence="1">
    <location>
        <begin position="88"/>
        <end position="166"/>
    </location>
</feature>
<feature type="compositionally biased region" description="Low complexity" evidence="1">
    <location>
        <begin position="123"/>
        <end position="138"/>
    </location>
</feature>
<feature type="compositionally biased region" description="Polar residues" evidence="1">
    <location>
        <begin position="318"/>
        <end position="340"/>
    </location>
</feature>
<evidence type="ECO:0000256" key="1">
    <source>
        <dbReference type="SAM" id="MobiDB-lite"/>
    </source>
</evidence>
<organism evidence="2 3">
    <name type="scientific">Mycena chlorophos</name>
    <name type="common">Agaric fungus</name>
    <name type="synonym">Agaricus chlorophos</name>
    <dbReference type="NCBI Taxonomy" id="658473"/>
    <lineage>
        <taxon>Eukaryota</taxon>
        <taxon>Fungi</taxon>
        <taxon>Dikarya</taxon>
        <taxon>Basidiomycota</taxon>
        <taxon>Agaricomycotina</taxon>
        <taxon>Agaricomycetes</taxon>
        <taxon>Agaricomycetidae</taxon>
        <taxon>Agaricales</taxon>
        <taxon>Marasmiineae</taxon>
        <taxon>Mycenaceae</taxon>
        <taxon>Mycena</taxon>
    </lineage>
</organism>
<keyword evidence="3" id="KW-1185">Reference proteome</keyword>
<dbReference type="Proteomes" id="UP000613580">
    <property type="component" value="Unassembled WGS sequence"/>
</dbReference>
<feature type="compositionally biased region" description="Low complexity" evidence="1">
    <location>
        <begin position="93"/>
        <end position="116"/>
    </location>
</feature>
<feature type="compositionally biased region" description="Basic and acidic residues" evidence="1">
    <location>
        <begin position="35"/>
        <end position="46"/>
    </location>
</feature>
<name>A0A8H6S2N1_MYCCL</name>
<feature type="compositionally biased region" description="Basic and acidic residues" evidence="1">
    <location>
        <begin position="7"/>
        <end position="16"/>
    </location>
</feature>
<feature type="region of interest" description="Disordered" evidence="1">
    <location>
        <begin position="440"/>
        <end position="534"/>
    </location>
</feature>
<dbReference type="EMBL" id="JACAZE010000024">
    <property type="protein sequence ID" value="KAF7291568.1"/>
    <property type="molecule type" value="Genomic_DNA"/>
</dbReference>
<feature type="region of interest" description="Disordered" evidence="1">
    <location>
        <begin position="1"/>
        <end position="73"/>
    </location>
</feature>